<organism evidence="1">
    <name type="scientific">uncultured Caudovirales phage</name>
    <dbReference type="NCBI Taxonomy" id="2100421"/>
    <lineage>
        <taxon>Viruses</taxon>
        <taxon>Duplodnaviria</taxon>
        <taxon>Heunggongvirae</taxon>
        <taxon>Uroviricota</taxon>
        <taxon>Caudoviricetes</taxon>
        <taxon>Peduoviridae</taxon>
        <taxon>Maltschvirus</taxon>
        <taxon>Maltschvirus maltsch</taxon>
    </lineage>
</organism>
<dbReference type="EMBL" id="LR796178">
    <property type="protein sequence ID" value="CAB4124116.1"/>
    <property type="molecule type" value="Genomic_DNA"/>
</dbReference>
<protein>
    <submittedName>
        <fullName evidence="1">Uncharacterized protein</fullName>
    </submittedName>
</protein>
<sequence>MAQEGLSTAYSYELRKLNLYTSSGNVIDIRNMALDINLYEDLFSPCMTATIRMGDALDLISNFRLHGNEFVEIEVDKPSLDKPIKKIFRIYKISDRDFGTSIQNYTLYMCSEEMILSPQVQISKSYKSLTISQIVNNILKSYLKVSPAKINEISETLGTYDIIIPKLNPFEAILWLGTRAYSSKGTLYFFYENRDGFNFTSYEDLIKKPAYSKYYRKVKINNDAMTNLSSFTFLKVVEDFDLMKASRYGSFSSALSVLDIINKKYDYYPFDATAFKNVGVLNKEVTLNDFKSRLGTSFYNSHDNMRKYVVSVDSDPNIVPMSAQYWLSQTASKLGQLHLFKMVGTIPGDVLVKAGMVIEIELQDFIPQDQKSDPNSTQSSDLNSVRSGKYLVSAVHHQFLADVYTTIIEVLSDSINDYMPKSDNNNSELNRLITS</sequence>
<gene>
    <name evidence="1" type="ORF">UFOVP49_15</name>
</gene>
<proteinExistence type="predicted"/>
<evidence type="ECO:0000313" key="1">
    <source>
        <dbReference type="EMBL" id="CAB4124116.1"/>
    </source>
</evidence>
<name>A0A6J5KS90_9CAUD</name>
<reference evidence="1" key="1">
    <citation type="submission" date="2020-04" db="EMBL/GenBank/DDBJ databases">
        <authorList>
            <person name="Chiriac C."/>
            <person name="Salcher M."/>
            <person name="Ghai R."/>
            <person name="Kavagutti S V."/>
        </authorList>
    </citation>
    <scope>NUCLEOTIDE SEQUENCE</scope>
</reference>
<accession>A0A6J5KS90</accession>